<feature type="domain" description="Glucose-6-phosphate dehydrogenase NAD-binding" evidence="1">
    <location>
        <begin position="24"/>
        <end position="67"/>
    </location>
</feature>
<reference evidence="2" key="1">
    <citation type="journal article" date="2014" name="Front. Microbiol.">
        <title>High frequency of phylogenetically diverse reductive dehalogenase-homologous genes in deep subseafloor sedimentary metagenomes.</title>
        <authorList>
            <person name="Kawai M."/>
            <person name="Futagami T."/>
            <person name="Toyoda A."/>
            <person name="Takaki Y."/>
            <person name="Nishi S."/>
            <person name="Hori S."/>
            <person name="Arai W."/>
            <person name="Tsubouchi T."/>
            <person name="Morono Y."/>
            <person name="Uchiyama I."/>
            <person name="Ito T."/>
            <person name="Fujiyama A."/>
            <person name="Inagaki F."/>
            <person name="Takami H."/>
        </authorList>
    </citation>
    <scope>NUCLEOTIDE SEQUENCE</scope>
    <source>
        <strain evidence="2">Expedition CK06-06</strain>
    </source>
</reference>
<dbReference type="InterPro" id="IPR022674">
    <property type="entry name" value="G6P_DH_NAD-bd"/>
</dbReference>
<protein>
    <recommendedName>
        <fullName evidence="1">Glucose-6-phosphate dehydrogenase NAD-binding domain-containing protein</fullName>
    </recommendedName>
</protein>
<dbReference type="Gene3D" id="3.30.360.10">
    <property type="entry name" value="Dihydrodipicolinate Reductase, domain 2"/>
    <property type="match status" value="1"/>
</dbReference>
<evidence type="ECO:0000259" key="1">
    <source>
        <dbReference type="Pfam" id="PF00479"/>
    </source>
</evidence>
<comment type="caution">
    <text evidence="2">The sequence shown here is derived from an EMBL/GenBank/DDBJ whole genome shotgun (WGS) entry which is preliminary data.</text>
</comment>
<name>X1SS26_9ZZZZ</name>
<dbReference type="GO" id="GO:0016614">
    <property type="term" value="F:oxidoreductase activity, acting on CH-OH group of donors"/>
    <property type="evidence" value="ECO:0007669"/>
    <property type="project" value="InterPro"/>
</dbReference>
<accession>X1SS26</accession>
<evidence type="ECO:0000313" key="2">
    <source>
        <dbReference type="EMBL" id="GAI95872.1"/>
    </source>
</evidence>
<dbReference type="SUPFAM" id="SSF51735">
    <property type="entry name" value="NAD(P)-binding Rossmann-fold domains"/>
    <property type="match status" value="1"/>
</dbReference>
<dbReference type="InterPro" id="IPR036291">
    <property type="entry name" value="NAD(P)-bd_dom_sf"/>
</dbReference>
<proteinExistence type="predicted"/>
<dbReference type="AlphaFoldDB" id="X1SS26"/>
<dbReference type="GO" id="GO:0050661">
    <property type="term" value="F:NADP binding"/>
    <property type="evidence" value="ECO:0007669"/>
    <property type="project" value="InterPro"/>
</dbReference>
<gene>
    <name evidence="2" type="ORF">S12H4_35070</name>
</gene>
<dbReference type="Gene3D" id="3.40.50.720">
    <property type="entry name" value="NAD(P)-binding Rossmann-like Domain"/>
    <property type="match status" value="1"/>
</dbReference>
<sequence length="166" mass="19344">DYVFIVTPDQYHSEIAEFWLGRLAPKGKIFIEKPLDASMRSALKLKQNIKERNKEDTVFAVDHYLARVRPLMEDWNRHLKQIGKVEKVEFRILESSLIPSNRAKTLNKGIIFDLFGHILALSEALIERSLTPSKSILQRIKLKEVKVARYYDCPIARGVGWHTEWL</sequence>
<dbReference type="Pfam" id="PF00479">
    <property type="entry name" value="G6PD_N"/>
    <property type="match status" value="1"/>
</dbReference>
<dbReference type="GO" id="GO:0006006">
    <property type="term" value="P:glucose metabolic process"/>
    <property type="evidence" value="ECO:0007669"/>
    <property type="project" value="InterPro"/>
</dbReference>
<organism evidence="2">
    <name type="scientific">marine sediment metagenome</name>
    <dbReference type="NCBI Taxonomy" id="412755"/>
    <lineage>
        <taxon>unclassified sequences</taxon>
        <taxon>metagenomes</taxon>
        <taxon>ecological metagenomes</taxon>
    </lineage>
</organism>
<dbReference type="EMBL" id="BARW01020800">
    <property type="protein sequence ID" value="GAI95872.1"/>
    <property type="molecule type" value="Genomic_DNA"/>
</dbReference>
<feature type="non-terminal residue" evidence="2">
    <location>
        <position position="1"/>
    </location>
</feature>